<dbReference type="PROSITE" id="PS51257">
    <property type="entry name" value="PROKAR_LIPOPROTEIN"/>
    <property type="match status" value="1"/>
</dbReference>
<protein>
    <submittedName>
        <fullName evidence="5">Polysaccharide export outer membrane protein</fullName>
    </submittedName>
</protein>
<dbReference type="InterPro" id="IPR019554">
    <property type="entry name" value="Soluble_ligand-bd"/>
</dbReference>
<dbReference type="Gene3D" id="3.10.560.10">
    <property type="entry name" value="Outer membrane lipoprotein wza domain like"/>
    <property type="match status" value="1"/>
</dbReference>
<evidence type="ECO:0000313" key="6">
    <source>
        <dbReference type="Proteomes" id="UP000184232"/>
    </source>
</evidence>
<name>A0A1M6CG36_9FLAO</name>
<dbReference type="RefSeq" id="WP_072781014.1">
    <property type="nucleotide sequence ID" value="NZ_CP045292.1"/>
</dbReference>
<reference evidence="5 6" key="1">
    <citation type="submission" date="2016-11" db="EMBL/GenBank/DDBJ databases">
        <authorList>
            <person name="Jaros S."/>
            <person name="Januszkiewicz K."/>
            <person name="Wedrychowicz H."/>
        </authorList>
    </citation>
    <scope>NUCLEOTIDE SEQUENCE [LARGE SCALE GENOMIC DNA]</scope>
    <source>
        <strain evidence="5 6">DSM 22807</strain>
    </source>
</reference>
<evidence type="ECO:0000256" key="1">
    <source>
        <dbReference type="ARBA" id="ARBA00022729"/>
    </source>
</evidence>
<keyword evidence="2" id="KW-1133">Transmembrane helix</keyword>
<proteinExistence type="predicted"/>
<organism evidence="5 6">
    <name type="scientific">Flavobacterium haoranii</name>
    <dbReference type="NCBI Taxonomy" id="683124"/>
    <lineage>
        <taxon>Bacteria</taxon>
        <taxon>Pseudomonadati</taxon>
        <taxon>Bacteroidota</taxon>
        <taxon>Flavobacteriia</taxon>
        <taxon>Flavobacteriales</taxon>
        <taxon>Flavobacteriaceae</taxon>
        <taxon>Flavobacterium</taxon>
    </lineage>
</organism>
<dbReference type="Pfam" id="PF10531">
    <property type="entry name" value="SLBB"/>
    <property type="match status" value="1"/>
</dbReference>
<evidence type="ECO:0000259" key="3">
    <source>
        <dbReference type="Pfam" id="PF02563"/>
    </source>
</evidence>
<dbReference type="AlphaFoldDB" id="A0A1M6CG36"/>
<dbReference type="EMBL" id="FQZH01000001">
    <property type="protein sequence ID" value="SHI59995.1"/>
    <property type="molecule type" value="Genomic_DNA"/>
</dbReference>
<evidence type="ECO:0000259" key="4">
    <source>
        <dbReference type="Pfam" id="PF10531"/>
    </source>
</evidence>
<evidence type="ECO:0000313" key="5">
    <source>
        <dbReference type="EMBL" id="SHI59995.1"/>
    </source>
</evidence>
<keyword evidence="1" id="KW-0732">Signal</keyword>
<evidence type="ECO:0000256" key="2">
    <source>
        <dbReference type="SAM" id="Phobius"/>
    </source>
</evidence>
<accession>A0A1M6CG36</accession>
<dbReference type="InterPro" id="IPR049712">
    <property type="entry name" value="Poly_export"/>
</dbReference>
<dbReference type="GO" id="GO:0015159">
    <property type="term" value="F:polysaccharide transmembrane transporter activity"/>
    <property type="evidence" value="ECO:0007669"/>
    <property type="project" value="InterPro"/>
</dbReference>
<dbReference type="OrthoDB" id="662756at2"/>
<feature type="domain" description="Polysaccharide export protein N-terminal" evidence="3">
    <location>
        <begin position="42"/>
        <end position="137"/>
    </location>
</feature>
<dbReference type="PANTHER" id="PTHR33619">
    <property type="entry name" value="POLYSACCHARIDE EXPORT PROTEIN GFCE-RELATED"/>
    <property type="match status" value="1"/>
</dbReference>
<feature type="domain" description="Soluble ligand binding" evidence="4">
    <location>
        <begin position="142"/>
        <end position="188"/>
    </location>
</feature>
<keyword evidence="2" id="KW-0472">Membrane</keyword>
<dbReference type="PANTHER" id="PTHR33619:SF3">
    <property type="entry name" value="POLYSACCHARIDE EXPORT PROTEIN GFCE-RELATED"/>
    <property type="match status" value="1"/>
</dbReference>
<dbReference type="InterPro" id="IPR003715">
    <property type="entry name" value="Poly_export_N"/>
</dbReference>
<gene>
    <name evidence="5" type="ORF">SAMN05444337_0368</name>
</gene>
<dbReference type="Proteomes" id="UP000184232">
    <property type="component" value="Unassembled WGS sequence"/>
</dbReference>
<sequence length="257" mass="28223">MKKEIVLVLVACVVMLTSCVSKKEILYLNDFKASDSANFQWSDVIVQPNDILSVKITAEDMELALPYNLSAGNGVQQNIQGTQLLLQGYLVSNEGEINIPVLGTILVKGLTYTQIEEKIQKELTEKQLLKNPVVVCRIVNAKVTILGEVRSPGTYTFYENNLTILQALGLAGDLNITGVRKNIKVVRMENNQQLVGEIDLTQKDWMNSPFYFIKPNDVIVVDPNTAKVKSAGIIGNAGTLLGAISVILSSFLIIRSL</sequence>
<dbReference type="Pfam" id="PF02563">
    <property type="entry name" value="Poly_export"/>
    <property type="match status" value="1"/>
</dbReference>
<keyword evidence="2" id="KW-0812">Transmembrane</keyword>
<keyword evidence="6" id="KW-1185">Reference proteome</keyword>
<dbReference type="STRING" id="683124.SAMN05444337_0368"/>
<feature type="transmembrane region" description="Helical" evidence="2">
    <location>
        <begin position="233"/>
        <end position="254"/>
    </location>
</feature>